<accession>A0A024U9C7</accession>
<sequence length="132" mass="15054">MCHPFSCRTMCQRRGVVGSRFHRPQVASHRCVGGHLPWFDLCFKVSWAPSKRRHLEKSPPRSLDTFSTIFMCTPLEKPIATNGAVETPSMVVAHSEPTPPLCNRFAKFDTGISCLFSRHHPRDVHSIRQAQW</sequence>
<dbReference type="GeneID" id="20083026"/>
<gene>
    <name evidence="1" type="ORF">H310_05976</name>
</gene>
<reference evidence="1" key="1">
    <citation type="submission" date="2013-12" db="EMBL/GenBank/DDBJ databases">
        <title>The Genome Sequence of Aphanomyces invadans NJM9701.</title>
        <authorList>
            <consortium name="The Broad Institute Genomics Platform"/>
            <person name="Russ C."/>
            <person name="Tyler B."/>
            <person name="van West P."/>
            <person name="Dieguez-Uribeondo J."/>
            <person name="Young S.K."/>
            <person name="Zeng Q."/>
            <person name="Gargeya S."/>
            <person name="Fitzgerald M."/>
            <person name="Abouelleil A."/>
            <person name="Alvarado L."/>
            <person name="Chapman S.B."/>
            <person name="Gainer-Dewar J."/>
            <person name="Goldberg J."/>
            <person name="Griggs A."/>
            <person name="Gujja S."/>
            <person name="Hansen M."/>
            <person name="Howarth C."/>
            <person name="Imamovic A."/>
            <person name="Ireland A."/>
            <person name="Larimer J."/>
            <person name="McCowan C."/>
            <person name="Murphy C."/>
            <person name="Pearson M."/>
            <person name="Poon T.W."/>
            <person name="Priest M."/>
            <person name="Roberts A."/>
            <person name="Saif S."/>
            <person name="Shea T."/>
            <person name="Sykes S."/>
            <person name="Wortman J."/>
            <person name="Nusbaum C."/>
            <person name="Birren B."/>
        </authorList>
    </citation>
    <scope>NUCLEOTIDE SEQUENCE [LARGE SCALE GENOMIC DNA]</scope>
    <source>
        <strain evidence="1">NJM9701</strain>
    </source>
</reference>
<dbReference type="AlphaFoldDB" id="A0A024U9C7"/>
<dbReference type="VEuPathDB" id="FungiDB:H310_05976"/>
<name>A0A024U9C7_9STRA</name>
<dbReference type="EMBL" id="KI913961">
    <property type="protein sequence ID" value="ETW02472.1"/>
    <property type="molecule type" value="Genomic_DNA"/>
</dbReference>
<evidence type="ECO:0000313" key="1">
    <source>
        <dbReference type="EMBL" id="ETW02472.1"/>
    </source>
</evidence>
<protein>
    <submittedName>
        <fullName evidence="1">Uncharacterized protein</fullName>
    </submittedName>
</protein>
<organism evidence="1">
    <name type="scientific">Aphanomyces invadans</name>
    <dbReference type="NCBI Taxonomy" id="157072"/>
    <lineage>
        <taxon>Eukaryota</taxon>
        <taxon>Sar</taxon>
        <taxon>Stramenopiles</taxon>
        <taxon>Oomycota</taxon>
        <taxon>Saprolegniomycetes</taxon>
        <taxon>Saprolegniales</taxon>
        <taxon>Verrucalvaceae</taxon>
        <taxon>Aphanomyces</taxon>
    </lineage>
</organism>
<proteinExistence type="predicted"/>
<dbReference type="RefSeq" id="XP_008869077.1">
    <property type="nucleotide sequence ID" value="XM_008870855.1"/>
</dbReference>